<feature type="coiled-coil region" evidence="1">
    <location>
        <begin position="5"/>
        <end position="32"/>
    </location>
</feature>
<evidence type="ECO:0000313" key="2">
    <source>
        <dbReference type="EMBL" id="KAB5515757.1"/>
    </source>
</evidence>
<dbReference type="EMBL" id="VDCV01000017">
    <property type="protein sequence ID" value="KAB5515757.1"/>
    <property type="molecule type" value="Genomic_DNA"/>
</dbReference>
<name>A0A5N5JL69_9ROSI</name>
<accession>A0A5N5JL69</accession>
<gene>
    <name evidence="2" type="ORF">DKX38_026405</name>
</gene>
<reference evidence="3" key="1">
    <citation type="journal article" date="2019" name="Gigascience">
        <title>De novo genome assembly of the endangered Acer yangbiense, a plant species with extremely small populations endemic to Yunnan Province, China.</title>
        <authorList>
            <person name="Yang J."/>
            <person name="Wariss H.M."/>
            <person name="Tao L."/>
            <person name="Zhang R."/>
            <person name="Yun Q."/>
            <person name="Hollingsworth P."/>
            <person name="Dao Z."/>
            <person name="Luo G."/>
            <person name="Guo H."/>
            <person name="Ma Y."/>
            <person name="Sun W."/>
        </authorList>
    </citation>
    <scope>NUCLEOTIDE SEQUENCE [LARGE SCALE GENOMIC DNA]</scope>
    <source>
        <strain evidence="3">cv. br00</strain>
    </source>
</reference>
<protein>
    <submittedName>
        <fullName evidence="2">Uncharacterized protein</fullName>
    </submittedName>
</protein>
<organism evidence="2 3">
    <name type="scientific">Salix brachista</name>
    <dbReference type="NCBI Taxonomy" id="2182728"/>
    <lineage>
        <taxon>Eukaryota</taxon>
        <taxon>Viridiplantae</taxon>
        <taxon>Streptophyta</taxon>
        <taxon>Embryophyta</taxon>
        <taxon>Tracheophyta</taxon>
        <taxon>Spermatophyta</taxon>
        <taxon>Magnoliopsida</taxon>
        <taxon>eudicotyledons</taxon>
        <taxon>Gunneridae</taxon>
        <taxon>Pentapetalae</taxon>
        <taxon>rosids</taxon>
        <taxon>fabids</taxon>
        <taxon>Malpighiales</taxon>
        <taxon>Salicaceae</taxon>
        <taxon>Saliceae</taxon>
        <taxon>Salix</taxon>
    </lineage>
</organism>
<evidence type="ECO:0000313" key="3">
    <source>
        <dbReference type="Proteomes" id="UP000326939"/>
    </source>
</evidence>
<keyword evidence="1" id="KW-0175">Coiled coil</keyword>
<sequence>MGEEFDEAKAKIEKLKADLKLKTDLADNLRKAHGEQLIRKGTKSICSRVCYSPSRLVFSNGNGTAHGEEMVADEEESGSVVGLRVNGWKVDGCREMAMVAGTKMIWVCWFNFL</sequence>
<keyword evidence="3" id="KW-1185">Reference proteome</keyword>
<evidence type="ECO:0000256" key="1">
    <source>
        <dbReference type="SAM" id="Coils"/>
    </source>
</evidence>
<comment type="caution">
    <text evidence="2">The sequence shown here is derived from an EMBL/GenBank/DDBJ whole genome shotgun (WGS) entry which is preliminary data.</text>
</comment>
<dbReference type="AlphaFoldDB" id="A0A5N5JL69"/>
<dbReference type="Proteomes" id="UP000326939">
    <property type="component" value="Chromosome 17"/>
</dbReference>
<proteinExistence type="predicted"/>